<keyword evidence="3" id="KW-0597">Phosphoprotein</keyword>
<dbReference type="PANTHER" id="PTHR43547:SF2">
    <property type="entry name" value="HYBRID SIGNAL TRANSDUCTION HISTIDINE KINASE C"/>
    <property type="match status" value="1"/>
</dbReference>
<dbReference type="InterPro" id="IPR005467">
    <property type="entry name" value="His_kinase_dom"/>
</dbReference>
<evidence type="ECO:0000256" key="6">
    <source>
        <dbReference type="SAM" id="Coils"/>
    </source>
</evidence>
<proteinExistence type="predicted"/>
<evidence type="ECO:0000256" key="1">
    <source>
        <dbReference type="ARBA" id="ARBA00000085"/>
    </source>
</evidence>
<evidence type="ECO:0000256" key="3">
    <source>
        <dbReference type="ARBA" id="ARBA00022553"/>
    </source>
</evidence>
<dbReference type="PROSITE" id="PS50112">
    <property type="entry name" value="PAS"/>
    <property type="match status" value="1"/>
</dbReference>
<evidence type="ECO:0000259" key="7">
    <source>
        <dbReference type="PROSITE" id="PS50109"/>
    </source>
</evidence>
<dbReference type="CDD" id="cd00130">
    <property type="entry name" value="PAS"/>
    <property type="match status" value="1"/>
</dbReference>
<dbReference type="PRINTS" id="PR00344">
    <property type="entry name" value="BCTRLSENSOR"/>
</dbReference>
<dbReference type="NCBIfam" id="TIGR00229">
    <property type="entry name" value="sensory_box"/>
    <property type="match status" value="1"/>
</dbReference>
<dbReference type="Pfam" id="PF00989">
    <property type="entry name" value="PAS"/>
    <property type="match status" value="1"/>
</dbReference>
<keyword evidence="5" id="KW-0418">Kinase</keyword>
<dbReference type="FunFam" id="3.30.565.10:FF:000006">
    <property type="entry name" value="Sensor histidine kinase WalK"/>
    <property type="match status" value="1"/>
</dbReference>
<dbReference type="Pfam" id="PF02518">
    <property type="entry name" value="HATPase_c"/>
    <property type="match status" value="1"/>
</dbReference>
<evidence type="ECO:0000256" key="5">
    <source>
        <dbReference type="ARBA" id="ARBA00022777"/>
    </source>
</evidence>
<dbReference type="Gene3D" id="3.30.450.20">
    <property type="entry name" value="PAS domain"/>
    <property type="match status" value="1"/>
</dbReference>
<keyword evidence="11" id="KW-1185">Reference proteome</keyword>
<dbReference type="SMART" id="SM00091">
    <property type="entry name" value="PAS"/>
    <property type="match status" value="1"/>
</dbReference>
<dbReference type="PROSITE" id="PS50113">
    <property type="entry name" value="PAC"/>
    <property type="match status" value="1"/>
</dbReference>
<feature type="domain" description="Histidine kinase" evidence="7">
    <location>
        <begin position="183"/>
        <end position="395"/>
    </location>
</feature>
<evidence type="ECO:0000259" key="8">
    <source>
        <dbReference type="PROSITE" id="PS50112"/>
    </source>
</evidence>
<organism evidence="10 11">
    <name type="scientific">Niabella soli DSM 19437</name>
    <dbReference type="NCBI Taxonomy" id="929713"/>
    <lineage>
        <taxon>Bacteria</taxon>
        <taxon>Pseudomonadati</taxon>
        <taxon>Bacteroidota</taxon>
        <taxon>Chitinophagia</taxon>
        <taxon>Chitinophagales</taxon>
        <taxon>Chitinophagaceae</taxon>
        <taxon>Niabella</taxon>
    </lineage>
</organism>
<evidence type="ECO:0000259" key="9">
    <source>
        <dbReference type="PROSITE" id="PS50113"/>
    </source>
</evidence>
<dbReference type="STRING" id="929713.NIASO_06010"/>
<keyword evidence="4" id="KW-0808">Transferase</keyword>
<dbReference type="SMART" id="SM00388">
    <property type="entry name" value="HisKA"/>
    <property type="match status" value="1"/>
</dbReference>
<dbReference type="InterPro" id="IPR004358">
    <property type="entry name" value="Sig_transdc_His_kin-like_C"/>
</dbReference>
<dbReference type="EC" id="2.7.13.3" evidence="2"/>
<dbReference type="GO" id="GO:0000155">
    <property type="term" value="F:phosphorelay sensor kinase activity"/>
    <property type="evidence" value="ECO:0007669"/>
    <property type="project" value="InterPro"/>
</dbReference>
<feature type="coiled-coil region" evidence="6">
    <location>
        <begin position="156"/>
        <end position="183"/>
    </location>
</feature>
<dbReference type="InterPro" id="IPR036890">
    <property type="entry name" value="HATPase_C_sf"/>
</dbReference>
<dbReference type="Gene3D" id="3.30.565.10">
    <property type="entry name" value="Histidine kinase-like ATPase, C-terminal domain"/>
    <property type="match status" value="1"/>
</dbReference>
<dbReference type="OrthoDB" id="9766459at2"/>
<gene>
    <name evidence="10" type="ORF">NIASO_06010</name>
</gene>
<dbReference type="AlphaFoldDB" id="W0F6C5"/>
<dbReference type="SUPFAM" id="SSF47384">
    <property type="entry name" value="Homodimeric domain of signal transducing histidine kinase"/>
    <property type="match status" value="1"/>
</dbReference>
<feature type="domain" description="PAS" evidence="8">
    <location>
        <begin position="40"/>
        <end position="109"/>
    </location>
</feature>
<dbReference type="PROSITE" id="PS50109">
    <property type="entry name" value="HIS_KIN"/>
    <property type="match status" value="1"/>
</dbReference>
<name>W0F6C5_9BACT</name>
<dbReference type="InterPro" id="IPR035965">
    <property type="entry name" value="PAS-like_dom_sf"/>
</dbReference>
<evidence type="ECO:0000256" key="2">
    <source>
        <dbReference type="ARBA" id="ARBA00012438"/>
    </source>
</evidence>
<reference evidence="10 11" key="1">
    <citation type="submission" date="2013-12" db="EMBL/GenBank/DDBJ databases">
        <authorList>
            <consortium name="DOE Joint Genome Institute"/>
            <person name="Eisen J."/>
            <person name="Huntemann M."/>
            <person name="Han J."/>
            <person name="Chen A."/>
            <person name="Kyrpides N."/>
            <person name="Mavromatis K."/>
            <person name="Markowitz V."/>
            <person name="Palaniappan K."/>
            <person name="Ivanova N."/>
            <person name="Schaumberg A."/>
            <person name="Pati A."/>
            <person name="Liolios K."/>
            <person name="Nordberg H.P."/>
            <person name="Cantor M.N."/>
            <person name="Hua S.X."/>
            <person name="Woyke T."/>
        </authorList>
    </citation>
    <scope>NUCLEOTIDE SEQUENCE [LARGE SCALE GENOMIC DNA]</scope>
    <source>
        <strain evidence="11">DSM 19437</strain>
    </source>
</reference>
<feature type="domain" description="PAC" evidence="9">
    <location>
        <begin position="113"/>
        <end position="165"/>
    </location>
</feature>
<evidence type="ECO:0000313" key="11">
    <source>
        <dbReference type="Proteomes" id="UP000003586"/>
    </source>
</evidence>
<dbReference type="InterPro" id="IPR013767">
    <property type="entry name" value="PAS_fold"/>
</dbReference>
<evidence type="ECO:0000256" key="4">
    <source>
        <dbReference type="ARBA" id="ARBA00022679"/>
    </source>
</evidence>
<dbReference type="EMBL" id="CP007035">
    <property type="protein sequence ID" value="AHF17358.1"/>
    <property type="molecule type" value="Genomic_DNA"/>
</dbReference>
<dbReference type="SMART" id="SM00387">
    <property type="entry name" value="HATPase_c"/>
    <property type="match status" value="1"/>
</dbReference>
<evidence type="ECO:0000313" key="10">
    <source>
        <dbReference type="EMBL" id="AHF17358.1"/>
    </source>
</evidence>
<dbReference type="InterPro" id="IPR003594">
    <property type="entry name" value="HATPase_dom"/>
</dbReference>
<dbReference type="HOGENOM" id="CLU_000445_114_44_10"/>
<accession>W0F6C5</accession>
<dbReference type="GO" id="GO:0006355">
    <property type="term" value="P:regulation of DNA-templated transcription"/>
    <property type="evidence" value="ECO:0007669"/>
    <property type="project" value="InterPro"/>
</dbReference>
<dbReference type="SUPFAM" id="SSF55785">
    <property type="entry name" value="PYP-like sensor domain (PAS domain)"/>
    <property type="match status" value="1"/>
</dbReference>
<dbReference type="InterPro" id="IPR003661">
    <property type="entry name" value="HisK_dim/P_dom"/>
</dbReference>
<dbReference type="eggNOG" id="COG5002">
    <property type="taxonomic scope" value="Bacteria"/>
</dbReference>
<dbReference type="Gene3D" id="1.10.287.130">
    <property type="match status" value="1"/>
</dbReference>
<dbReference type="InterPro" id="IPR000700">
    <property type="entry name" value="PAS-assoc_C"/>
</dbReference>
<sequence>MKIVVLQRLLGSLALKGSQRFTYILYKMNNQSLGLLVEEKQALLAAIVSSSQDAIISKTLKGIITSWNPAAERLFGYSEKEVLGKHISLIIPEDRIHEEDFIIQQISKGLRLEHFETMRVTSDGRQIPISLTLSPIFNERHEIIGASKIVRDISENITAKQEKEQLYEEIKMLNKKKDEFIALATHELKTPITSLRGFLEVLQKNVSPEGINFSLLERCSRQVNKLIMLLNDLLDVSRVQLGKLQLRYEYFNIVSMATEVLSSFIHFEKHTLSVKNREPIIVYADRIRLEQVLTNLVNNAIKYSPSGGDVEIKIWESRDNIHLSVRDEGIGIDNEHLAEIFSQFYRAVDDQSNISGLGIGLYISKEIIVRHGGTIEAKSRKGGGSVFTVSLPQKKD</sequence>
<keyword evidence="6" id="KW-0175">Coiled coil</keyword>
<dbReference type="CDD" id="cd00082">
    <property type="entry name" value="HisKA"/>
    <property type="match status" value="1"/>
</dbReference>
<dbReference type="KEGG" id="nso:NIASO_06010"/>
<dbReference type="PANTHER" id="PTHR43547">
    <property type="entry name" value="TWO-COMPONENT HISTIDINE KINASE"/>
    <property type="match status" value="1"/>
</dbReference>
<dbReference type="InterPro" id="IPR000014">
    <property type="entry name" value="PAS"/>
</dbReference>
<dbReference type="InterPro" id="IPR036097">
    <property type="entry name" value="HisK_dim/P_sf"/>
</dbReference>
<dbReference type="Proteomes" id="UP000003586">
    <property type="component" value="Chromosome"/>
</dbReference>
<dbReference type="SUPFAM" id="SSF55874">
    <property type="entry name" value="ATPase domain of HSP90 chaperone/DNA topoisomerase II/histidine kinase"/>
    <property type="match status" value="1"/>
</dbReference>
<dbReference type="Pfam" id="PF00512">
    <property type="entry name" value="HisKA"/>
    <property type="match status" value="1"/>
</dbReference>
<protein>
    <recommendedName>
        <fullName evidence="2">histidine kinase</fullName>
        <ecNumber evidence="2">2.7.13.3</ecNumber>
    </recommendedName>
</protein>
<comment type="catalytic activity">
    <reaction evidence="1">
        <text>ATP + protein L-histidine = ADP + protein N-phospho-L-histidine.</text>
        <dbReference type="EC" id="2.7.13.3"/>
    </reaction>
</comment>